<evidence type="ECO:0000256" key="3">
    <source>
        <dbReference type="SAM" id="Coils"/>
    </source>
</evidence>
<dbReference type="SUPFAM" id="SSF56954">
    <property type="entry name" value="Outer membrane efflux proteins (OEP)"/>
    <property type="match status" value="1"/>
</dbReference>
<evidence type="ECO:0000313" key="5">
    <source>
        <dbReference type="Proteomes" id="UP000199602"/>
    </source>
</evidence>
<dbReference type="NCBIfam" id="TIGR01845">
    <property type="entry name" value="outer_NodT"/>
    <property type="match status" value="1"/>
</dbReference>
<protein>
    <submittedName>
        <fullName evidence="4">Outer membrane protein, multidrug efflux system</fullName>
    </submittedName>
</protein>
<dbReference type="PROSITE" id="PS51257">
    <property type="entry name" value="PROKAR_LIPOPROTEIN"/>
    <property type="match status" value="1"/>
</dbReference>
<dbReference type="GO" id="GO:0015562">
    <property type="term" value="F:efflux transmembrane transporter activity"/>
    <property type="evidence" value="ECO:0007669"/>
    <property type="project" value="InterPro"/>
</dbReference>
<keyword evidence="2" id="KW-0472">Membrane</keyword>
<dbReference type="RefSeq" id="WP_159427660.1">
    <property type="nucleotide sequence ID" value="NZ_FNIN01000001.1"/>
</dbReference>
<comment type="subcellular location">
    <subcellularLocation>
        <location evidence="2">Cell membrane</location>
        <topology evidence="2">Lipid-anchor</topology>
    </subcellularLocation>
</comment>
<dbReference type="AlphaFoldDB" id="A0A1G9ZMU2"/>
<keyword evidence="5" id="KW-1185">Reference proteome</keyword>
<sequence>MKKEFIIILFIFTMLSSCSFKPKYVRPNAPIPKELPTDGVYSNISYENIDIPNKLKWEDFFIDSKLKNIIKIALENNRDLRLAILNVEKARQIYGIKRADLYPSIYATANSSRKRISDDLSPLGKGYIQSEYSVNLGLAEWEIDFFGRIRSLKEEALEHFFAAKENRRSAQISLITEVARVYFILASDIEHYKIANKLYKIAEHNFKLIDSQYKAGIASDIDLNRAKSVLNEIKINIITYEQQIEKDKNALNLLVGNKVSKDLLPSGLQSNFPMKDFSPGLSSLVLLNRPDILALEHKLKAAYANIGAARAALFPRISLLAGIGTASNELSGLFGSGSYVWKISGNAALPVFDARVWTAYKLSKLQRKLYLIQYERTIQNAFKEVLDTLVIRSTIDKQIASQKNVIQSLQHIYNLAYNRYRQGIDSYFFVLTAHKNLLYAKQKLIRLKLAKYINHVMMYSAFGGGGDFNEENDKNILSEK</sequence>
<dbReference type="Gene3D" id="1.20.1600.10">
    <property type="entry name" value="Outer membrane efflux proteins (OEP)"/>
    <property type="match status" value="1"/>
</dbReference>
<evidence type="ECO:0000256" key="1">
    <source>
        <dbReference type="ARBA" id="ARBA00007613"/>
    </source>
</evidence>
<evidence type="ECO:0000313" key="4">
    <source>
        <dbReference type="EMBL" id="SDN22301.1"/>
    </source>
</evidence>
<reference evidence="4 5" key="1">
    <citation type="submission" date="2016-10" db="EMBL/GenBank/DDBJ databases">
        <authorList>
            <person name="de Groot N.N."/>
        </authorList>
    </citation>
    <scope>NUCLEOTIDE SEQUENCE [LARGE SCALE GENOMIC DNA]</scope>
    <source>
        <strain evidence="4 5">DSM 15269</strain>
    </source>
</reference>
<keyword evidence="2" id="KW-0812">Transmembrane</keyword>
<dbReference type="PANTHER" id="PTHR30203">
    <property type="entry name" value="OUTER MEMBRANE CATION EFFLUX PROTEIN"/>
    <property type="match status" value="1"/>
</dbReference>
<dbReference type="PANTHER" id="PTHR30203:SF33">
    <property type="entry name" value="BLR4455 PROTEIN"/>
    <property type="match status" value="1"/>
</dbReference>
<dbReference type="OrthoDB" id="9783163at2"/>
<accession>A0A1G9ZMU2</accession>
<feature type="coiled-coil region" evidence="3">
    <location>
        <begin position="223"/>
        <end position="250"/>
    </location>
</feature>
<dbReference type="Proteomes" id="UP000199602">
    <property type="component" value="Unassembled WGS sequence"/>
</dbReference>
<dbReference type="STRING" id="206665.SAMN04488516_10186"/>
<name>A0A1G9ZMU2_9BACT</name>
<comment type="similarity">
    <text evidence="1 2">Belongs to the outer membrane factor (OMF) (TC 1.B.17) family.</text>
</comment>
<dbReference type="Gene3D" id="2.20.200.10">
    <property type="entry name" value="Outer membrane efflux proteins (OEP)"/>
    <property type="match status" value="1"/>
</dbReference>
<dbReference type="EMBL" id="FNIN01000001">
    <property type="protein sequence ID" value="SDN22301.1"/>
    <property type="molecule type" value="Genomic_DNA"/>
</dbReference>
<gene>
    <name evidence="4" type="ORF">SAMN04488516_10186</name>
</gene>
<keyword evidence="2" id="KW-0564">Palmitate</keyword>
<proteinExistence type="inferred from homology"/>
<organism evidence="4 5">
    <name type="scientific">Desulfonauticus submarinus</name>
    <dbReference type="NCBI Taxonomy" id="206665"/>
    <lineage>
        <taxon>Bacteria</taxon>
        <taxon>Pseudomonadati</taxon>
        <taxon>Thermodesulfobacteriota</taxon>
        <taxon>Desulfovibrionia</taxon>
        <taxon>Desulfovibrionales</taxon>
        <taxon>Desulfonauticaceae</taxon>
        <taxon>Desulfonauticus</taxon>
    </lineage>
</organism>
<evidence type="ECO:0000256" key="2">
    <source>
        <dbReference type="RuleBase" id="RU362097"/>
    </source>
</evidence>
<keyword evidence="2" id="KW-1134">Transmembrane beta strand</keyword>
<dbReference type="Pfam" id="PF02321">
    <property type="entry name" value="OEP"/>
    <property type="match status" value="2"/>
</dbReference>
<keyword evidence="2" id="KW-0449">Lipoprotein</keyword>
<dbReference type="InterPro" id="IPR010131">
    <property type="entry name" value="MdtP/NodT-like"/>
</dbReference>
<keyword evidence="3" id="KW-0175">Coiled coil</keyword>
<dbReference type="InterPro" id="IPR003423">
    <property type="entry name" value="OMP_efflux"/>
</dbReference>
<dbReference type="GO" id="GO:0005886">
    <property type="term" value="C:plasma membrane"/>
    <property type="evidence" value="ECO:0007669"/>
    <property type="project" value="UniProtKB-SubCell"/>
</dbReference>